<comment type="caution">
    <text evidence="2">The sequence shown here is derived from an EMBL/GenBank/DDBJ whole genome shotgun (WGS) entry which is preliminary data.</text>
</comment>
<organism evidence="2 3">
    <name type="scientific">Pontibacter aquaedesilientis</name>
    <dbReference type="NCBI Taxonomy" id="2766980"/>
    <lineage>
        <taxon>Bacteria</taxon>
        <taxon>Pseudomonadati</taxon>
        <taxon>Bacteroidota</taxon>
        <taxon>Cytophagia</taxon>
        <taxon>Cytophagales</taxon>
        <taxon>Hymenobacteraceae</taxon>
        <taxon>Pontibacter</taxon>
    </lineage>
</organism>
<sequence>MKNLYLILLLAAMPLLGTAQSKITAPTAIWPELQLSYGLGENGLLFLENQYRINTDKRYNGVKMLGNFERVQLALGYEHTFTDHWRAGAIYRYAVEDMPKSNFLTGFVRHSGTVKSLFFNKQAMVEYVNQEQRDPFGRFRLMAELGKRLPLGERFLTPSASFELFVNKELGDDNADRDVRTIDRTRLRLNLTYELNDKLRITPYFLRQTDYYFVEVGPKYDENDVLIQEGYTDKRNRISPIFGLEVKYAFNRAISTGSYTY</sequence>
<dbReference type="SUPFAM" id="SSF103515">
    <property type="entry name" value="Autotransporter"/>
    <property type="match status" value="1"/>
</dbReference>
<dbReference type="InterPro" id="IPR036709">
    <property type="entry name" value="Autotransporte_beta_dom_sf"/>
</dbReference>
<proteinExistence type="predicted"/>
<reference evidence="2 3" key="1">
    <citation type="submission" date="2020-09" db="EMBL/GenBank/DDBJ databases">
        <title>Genome sequencing and assembly of Pontibacter sp.</title>
        <authorList>
            <person name="Chhetri G."/>
        </authorList>
    </citation>
    <scope>NUCLEOTIDE SEQUENCE [LARGE SCALE GENOMIC DNA]</scope>
    <source>
        <strain evidence="2 3">JH31</strain>
    </source>
</reference>
<dbReference type="EMBL" id="JACXAJ010000007">
    <property type="protein sequence ID" value="MBD1398252.1"/>
    <property type="molecule type" value="Genomic_DNA"/>
</dbReference>
<dbReference type="Proteomes" id="UP000625551">
    <property type="component" value="Unassembled WGS sequence"/>
</dbReference>
<evidence type="ECO:0000313" key="2">
    <source>
        <dbReference type="EMBL" id="MBD1398252.1"/>
    </source>
</evidence>
<feature type="signal peptide" evidence="1">
    <location>
        <begin position="1"/>
        <end position="21"/>
    </location>
</feature>
<keyword evidence="3" id="KW-1185">Reference proteome</keyword>
<gene>
    <name evidence="2" type="ORF">H9Q13_13865</name>
</gene>
<evidence type="ECO:0000256" key="1">
    <source>
        <dbReference type="SAM" id="SignalP"/>
    </source>
</evidence>
<dbReference type="RefSeq" id="WP_191184395.1">
    <property type="nucleotide sequence ID" value="NZ_JACXAJ010000007.1"/>
</dbReference>
<dbReference type="InterPro" id="IPR019619">
    <property type="entry name" value="DUF2490"/>
</dbReference>
<accession>A0ABR7XIY6</accession>
<dbReference type="Pfam" id="PF10677">
    <property type="entry name" value="DUF2490"/>
    <property type="match status" value="1"/>
</dbReference>
<evidence type="ECO:0000313" key="3">
    <source>
        <dbReference type="Proteomes" id="UP000625551"/>
    </source>
</evidence>
<protein>
    <submittedName>
        <fullName evidence="2">DUF2490 domain-containing protein</fullName>
    </submittedName>
</protein>
<feature type="chain" id="PRO_5045131354" evidence="1">
    <location>
        <begin position="22"/>
        <end position="261"/>
    </location>
</feature>
<keyword evidence="1" id="KW-0732">Signal</keyword>
<name>A0ABR7XIY6_9BACT</name>